<evidence type="ECO:0000313" key="4">
    <source>
        <dbReference type="EMBL" id="QEH32554.1"/>
    </source>
</evidence>
<dbReference type="InterPro" id="IPR020843">
    <property type="entry name" value="ER"/>
</dbReference>
<protein>
    <submittedName>
        <fullName evidence="4">Phthiocerol synthesis polyketide synthase type I PpsC</fullName>
        <ecNumber evidence="4">2.3.1.41</ecNumber>
    </submittedName>
</protein>
<dbReference type="InterPro" id="IPR014189">
    <property type="entry name" value="Quinone_OxRdtase_PIG3"/>
</dbReference>
<dbReference type="GO" id="GO:0016651">
    <property type="term" value="F:oxidoreductase activity, acting on NAD(P)H"/>
    <property type="evidence" value="ECO:0007669"/>
    <property type="project" value="TreeGrafter"/>
</dbReference>
<dbReference type="InterPro" id="IPR013149">
    <property type="entry name" value="ADH-like_C"/>
</dbReference>
<dbReference type="RefSeq" id="WP_148591834.1">
    <property type="nucleotide sequence ID" value="NZ_CP042997.1"/>
</dbReference>
<keyword evidence="5" id="KW-1185">Reference proteome</keyword>
<dbReference type="GO" id="GO:0070402">
    <property type="term" value="F:NADPH binding"/>
    <property type="evidence" value="ECO:0007669"/>
    <property type="project" value="TreeGrafter"/>
</dbReference>
<dbReference type="InterPro" id="IPR013154">
    <property type="entry name" value="ADH-like_N"/>
</dbReference>
<dbReference type="EMBL" id="CP042997">
    <property type="protein sequence ID" value="QEH32554.1"/>
    <property type="molecule type" value="Genomic_DNA"/>
</dbReference>
<dbReference type="Pfam" id="PF08240">
    <property type="entry name" value="ADH_N"/>
    <property type="match status" value="1"/>
</dbReference>
<evidence type="ECO:0000313" key="5">
    <source>
        <dbReference type="Proteomes" id="UP000324233"/>
    </source>
</evidence>
<dbReference type="SMART" id="SM00829">
    <property type="entry name" value="PKS_ER"/>
    <property type="match status" value="1"/>
</dbReference>
<keyword evidence="1" id="KW-0521">NADP</keyword>
<feature type="domain" description="Enoyl reductase (ER)" evidence="3">
    <location>
        <begin position="10"/>
        <end position="325"/>
    </location>
</feature>
<evidence type="ECO:0000259" key="3">
    <source>
        <dbReference type="SMART" id="SM00829"/>
    </source>
</evidence>
<dbReference type="PANTHER" id="PTHR48106">
    <property type="entry name" value="QUINONE OXIDOREDUCTASE PIG3-RELATED"/>
    <property type="match status" value="1"/>
</dbReference>
<dbReference type="Pfam" id="PF00107">
    <property type="entry name" value="ADH_zinc_N"/>
    <property type="match status" value="1"/>
</dbReference>
<dbReference type="EC" id="2.3.1.41" evidence="4"/>
<accession>A0A5B9VWV1</accession>
<dbReference type="Proteomes" id="UP000324233">
    <property type="component" value="Chromosome"/>
</dbReference>
<dbReference type="Gene3D" id="3.90.180.10">
    <property type="entry name" value="Medium-chain alcohol dehydrogenases, catalytic domain"/>
    <property type="match status" value="1"/>
</dbReference>
<keyword evidence="4" id="KW-0012">Acyltransferase</keyword>
<dbReference type="AlphaFoldDB" id="A0A5B9VWV1"/>
<keyword evidence="2" id="KW-0560">Oxidoreductase</keyword>
<dbReference type="NCBIfam" id="TIGR02824">
    <property type="entry name" value="quinone_pig3"/>
    <property type="match status" value="1"/>
</dbReference>
<dbReference type="GO" id="GO:0004315">
    <property type="term" value="F:3-oxoacyl-[acyl-carrier-protein] synthase activity"/>
    <property type="evidence" value="ECO:0007669"/>
    <property type="project" value="UniProtKB-EC"/>
</dbReference>
<evidence type="ECO:0000256" key="2">
    <source>
        <dbReference type="ARBA" id="ARBA00023002"/>
    </source>
</evidence>
<dbReference type="Gene3D" id="3.40.50.720">
    <property type="entry name" value="NAD(P)-binding Rossmann-like Domain"/>
    <property type="match status" value="1"/>
</dbReference>
<dbReference type="InterPro" id="IPR011032">
    <property type="entry name" value="GroES-like_sf"/>
</dbReference>
<dbReference type="PANTHER" id="PTHR48106:SF18">
    <property type="entry name" value="QUINONE OXIDOREDUCTASE PIG3"/>
    <property type="match status" value="1"/>
</dbReference>
<sequence length="327" mass="34423">MKAIVIAGVGGPEVLELREVPTPEPRGDQVRVRVRAAGLNRADLLQTRGHYPAPAGVPADIPGMEFAGEVDALGPDVTGPLKEGDRVFGIVGGGAQAEYLVVQERMAVPIPSNLDMEQAAAVPEVFLTAHDALITRGRLLPGQRVLVHAAGSGVGTAAVQVARAMGCTVFGTSRTAAKLERARPLGLDVGIDTSREDFAAIIREKTGGEGVHVVLDLLGGKVLADNLKALRTRGHLVLVGLLAGREAPLDLQAMLAKRLTIVGTTLRSRPLEEKIAATRLFADQVVPWLGRGLVRPVVDSAFPAGRVREAHERMASDGSFGKVILAF</sequence>
<keyword evidence="4" id="KW-0808">Transferase</keyword>
<organism evidence="4 5">
    <name type="scientific">Aquisphaera giovannonii</name>
    <dbReference type="NCBI Taxonomy" id="406548"/>
    <lineage>
        <taxon>Bacteria</taxon>
        <taxon>Pseudomonadati</taxon>
        <taxon>Planctomycetota</taxon>
        <taxon>Planctomycetia</taxon>
        <taxon>Isosphaerales</taxon>
        <taxon>Isosphaeraceae</taxon>
        <taxon>Aquisphaera</taxon>
    </lineage>
</organism>
<reference evidence="4 5" key="1">
    <citation type="submission" date="2019-08" db="EMBL/GenBank/DDBJ databases">
        <title>Deep-cultivation of Planctomycetes and their phenomic and genomic characterization uncovers novel biology.</title>
        <authorList>
            <person name="Wiegand S."/>
            <person name="Jogler M."/>
            <person name="Boedeker C."/>
            <person name="Pinto D."/>
            <person name="Vollmers J."/>
            <person name="Rivas-Marin E."/>
            <person name="Kohn T."/>
            <person name="Peeters S.H."/>
            <person name="Heuer A."/>
            <person name="Rast P."/>
            <person name="Oberbeckmann S."/>
            <person name="Bunk B."/>
            <person name="Jeske O."/>
            <person name="Meyerdierks A."/>
            <person name="Storesund J.E."/>
            <person name="Kallscheuer N."/>
            <person name="Luecker S."/>
            <person name="Lage O.M."/>
            <person name="Pohl T."/>
            <person name="Merkel B.J."/>
            <person name="Hornburger P."/>
            <person name="Mueller R.-W."/>
            <person name="Bruemmer F."/>
            <person name="Labrenz M."/>
            <person name="Spormann A.M."/>
            <person name="Op den Camp H."/>
            <person name="Overmann J."/>
            <person name="Amann R."/>
            <person name="Jetten M.S.M."/>
            <person name="Mascher T."/>
            <person name="Medema M.H."/>
            <person name="Devos D.P."/>
            <person name="Kaster A.-K."/>
            <person name="Ovreas L."/>
            <person name="Rohde M."/>
            <person name="Galperin M.Y."/>
            <person name="Jogler C."/>
        </authorList>
    </citation>
    <scope>NUCLEOTIDE SEQUENCE [LARGE SCALE GENOMIC DNA]</scope>
    <source>
        <strain evidence="4 5">OJF2</strain>
    </source>
</reference>
<dbReference type="InterPro" id="IPR036291">
    <property type="entry name" value="NAD(P)-bd_dom_sf"/>
</dbReference>
<dbReference type="SUPFAM" id="SSF50129">
    <property type="entry name" value="GroES-like"/>
    <property type="match status" value="1"/>
</dbReference>
<dbReference type="KEGG" id="agv:OJF2_10310"/>
<evidence type="ECO:0000256" key="1">
    <source>
        <dbReference type="ARBA" id="ARBA00022857"/>
    </source>
</evidence>
<proteinExistence type="predicted"/>
<dbReference type="OrthoDB" id="9787435at2"/>
<dbReference type="CDD" id="cd05276">
    <property type="entry name" value="p53_inducible_oxidoreductase"/>
    <property type="match status" value="1"/>
</dbReference>
<name>A0A5B9VWV1_9BACT</name>
<gene>
    <name evidence="4" type="primary">ppsC_1</name>
    <name evidence="4" type="ORF">OJF2_10310</name>
</gene>
<dbReference type="SUPFAM" id="SSF51735">
    <property type="entry name" value="NAD(P)-binding Rossmann-fold domains"/>
    <property type="match status" value="1"/>
</dbReference>